<protein>
    <submittedName>
        <fullName evidence="4">Extracellular solute-binding protein family 5</fullName>
    </submittedName>
</protein>
<dbReference type="EMBL" id="CP001839">
    <property type="protein sequence ID" value="ADA67037.1"/>
    <property type="molecule type" value="Genomic_DNA"/>
</dbReference>
<reference evidence="4 5" key="1">
    <citation type="submission" date="2009-12" db="EMBL/GenBank/DDBJ databases">
        <title>Complete sequence of Thermotoga petrophila RKU-1.</title>
        <authorList>
            <consortium name="US DOE Joint Genome Institute"/>
            <person name="Lucas S."/>
            <person name="Copeland A."/>
            <person name="Lapidus A."/>
            <person name="Glavina del Rio T."/>
            <person name="Dalin E."/>
            <person name="Tice H."/>
            <person name="Bruce D."/>
            <person name="Goodwin L."/>
            <person name="Pitluck S."/>
            <person name="Munk A.C."/>
            <person name="Brettin T."/>
            <person name="Detter J.C."/>
            <person name="Han C."/>
            <person name="Tapia R."/>
            <person name="Larimer F."/>
            <person name="Land M."/>
            <person name="Hauser L."/>
            <person name="Kyrpides N."/>
            <person name="Mikhailova N."/>
            <person name="Nelson K.E."/>
            <person name="Gogarten J.P."/>
            <person name="Noll K.M."/>
        </authorList>
    </citation>
    <scope>NUCLEOTIDE SEQUENCE [LARGE SCALE GENOMIC DNA]</scope>
    <source>
        <strain evidence="5">ATCC BAA-489 / DSM 13996 / JCM 10882 / RKU-10</strain>
    </source>
</reference>
<dbReference type="PANTHER" id="PTHR30290">
    <property type="entry name" value="PERIPLASMIC BINDING COMPONENT OF ABC TRANSPORTER"/>
    <property type="match status" value="1"/>
</dbReference>
<dbReference type="PROSITE" id="PS01040">
    <property type="entry name" value="SBP_BACTERIAL_5"/>
    <property type="match status" value="1"/>
</dbReference>
<dbReference type="FunFam" id="3.10.105.10:FF:000034">
    <property type="entry name" value="Oligopeptide ABC transporter, periplasmic oligopeptide-binding protein"/>
    <property type="match status" value="1"/>
</dbReference>
<dbReference type="GO" id="GO:0015833">
    <property type="term" value="P:peptide transport"/>
    <property type="evidence" value="ECO:0007669"/>
    <property type="project" value="TreeGrafter"/>
</dbReference>
<sequence>MKKIKTFIKGGVLMRKVFVFLMVSLFVVIGLSWSVYATPEDYYKATGKRIEKFNEAPMLAELVKQGKLPPVEQRLPKEPLVVVPEESVGQYGGTWRRVWKGPSDRWGIPRINQASLVFWDKNGEKFVPGVAKSWDILENGKVYVFHLREGMKWSDGHPYTSEDILFWVDDILGNDELTPAKPAWYRLLDRVEAPDPYTVKFVFKQPYALFLLQVANRGFTGSPKHFLKQFHPNYTPMEEIEKKMVEGVHNTWVDLFNDKSDFLESLDLPVLTPWKPVTDPTEQFYILERNPYFWAVDIEGNQLPYIDRIRHEYVQSSEVIMLKAISGEIDMQWRHIGLLGPGPGVLPLLLENAKNGGYKVLRWKTDNGSVSMLMLNISDPPDPVLGEVFRDVRFRQALSLAINREEINEILFNGLAEPRQASFVSGSPYYDPEWEKAYAEYDPDKANKLLDEMGLKWNSKHEYRLLPNGKPLRFTIQVTGQTHVDVWTMVKEYWKQIGVWVEIENLERSLYDSRLSAHDFDAQAWVMDRAGQPLVDPLWIIPGSTEYAAAWYIGWAEWAGSYLEGEESLKEYLQQEDAIVPPEGIKETLEKLLDVWKEIQNTSDPEKIKELMKEVTKIHRENLWMIGTVGEDISPAIVKNNFKNVPEELVTATPFFSPWNAMPIQFYIEQK</sequence>
<dbReference type="GO" id="GO:0043190">
    <property type="term" value="C:ATP-binding cassette (ABC) transporter complex"/>
    <property type="evidence" value="ECO:0007669"/>
    <property type="project" value="InterPro"/>
</dbReference>
<dbReference type="PANTHER" id="PTHR30290:SF62">
    <property type="entry name" value="OLIGOPEPTIDE ABC TRANSPORTER, PERIPLASMIC OLIGOPEPTIDE-BINDING PROTEIN"/>
    <property type="match status" value="1"/>
</dbReference>
<accession>D2C7V1</accession>
<evidence type="ECO:0000256" key="2">
    <source>
        <dbReference type="ARBA" id="ARBA00022729"/>
    </source>
</evidence>
<dbReference type="SUPFAM" id="SSF53850">
    <property type="entry name" value="Periplasmic binding protein-like II"/>
    <property type="match status" value="1"/>
</dbReference>
<dbReference type="FunFam" id="3.40.190.10:FF:000501">
    <property type="entry name" value="Oligopeptide ABC transporter, periplasmic oligopeptide-binding protein"/>
    <property type="match status" value="1"/>
</dbReference>
<dbReference type="InterPro" id="IPR023765">
    <property type="entry name" value="SBP_5_CS"/>
</dbReference>
<evidence type="ECO:0000259" key="3">
    <source>
        <dbReference type="Pfam" id="PF00496"/>
    </source>
</evidence>
<feature type="domain" description="Solute-binding protein family 5" evidence="3">
    <location>
        <begin position="125"/>
        <end position="524"/>
    </location>
</feature>
<dbReference type="AlphaFoldDB" id="D2C7V1"/>
<dbReference type="Gene3D" id="3.10.105.10">
    <property type="entry name" value="Dipeptide-binding Protein, Domain 3"/>
    <property type="match status" value="1"/>
</dbReference>
<dbReference type="InterPro" id="IPR030678">
    <property type="entry name" value="Peptide/Ni-bd"/>
</dbReference>
<dbReference type="CDD" id="cd08500">
    <property type="entry name" value="PBP2_NikA_DppA_OppA_like_4"/>
    <property type="match status" value="1"/>
</dbReference>
<keyword evidence="2" id="KW-0732">Signal</keyword>
<dbReference type="PIRSF" id="PIRSF002741">
    <property type="entry name" value="MppA"/>
    <property type="match status" value="1"/>
</dbReference>
<dbReference type="Proteomes" id="UP000000940">
    <property type="component" value="Chromosome"/>
</dbReference>
<organism evidence="4 5">
    <name type="scientific">Thermotoga petrophila (strain ATCC BAA-489 / DSM 13996 / JCM 10882 / RKU-10)</name>
    <name type="common">Thermotoga naphthophila</name>
    <dbReference type="NCBI Taxonomy" id="590168"/>
    <lineage>
        <taxon>Bacteria</taxon>
        <taxon>Thermotogati</taxon>
        <taxon>Thermotogota</taxon>
        <taxon>Thermotogae</taxon>
        <taxon>Thermotogales</taxon>
        <taxon>Thermotogaceae</taxon>
        <taxon>Thermotoga</taxon>
    </lineage>
</organism>
<dbReference type="Gene3D" id="3.40.190.10">
    <property type="entry name" value="Periplasmic binding protein-like II"/>
    <property type="match status" value="1"/>
</dbReference>
<dbReference type="Pfam" id="PF00496">
    <property type="entry name" value="SBP_bac_5"/>
    <property type="match status" value="1"/>
</dbReference>
<dbReference type="KEGG" id="tnp:Tnap_0948"/>
<dbReference type="GO" id="GO:1904680">
    <property type="term" value="F:peptide transmembrane transporter activity"/>
    <property type="evidence" value="ECO:0007669"/>
    <property type="project" value="TreeGrafter"/>
</dbReference>
<dbReference type="GO" id="GO:0042597">
    <property type="term" value="C:periplasmic space"/>
    <property type="evidence" value="ECO:0007669"/>
    <property type="project" value="UniProtKB-ARBA"/>
</dbReference>
<dbReference type="InterPro" id="IPR000914">
    <property type="entry name" value="SBP_5_dom"/>
</dbReference>
<evidence type="ECO:0000313" key="5">
    <source>
        <dbReference type="Proteomes" id="UP000000940"/>
    </source>
</evidence>
<evidence type="ECO:0000256" key="1">
    <source>
        <dbReference type="ARBA" id="ARBA00005695"/>
    </source>
</evidence>
<evidence type="ECO:0000313" key="4">
    <source>
        <dbReference type="EMBL" id="ADA67037.1"/>
    </source>
</evidence>
<name>D2C7V1_THEP2</name>
<comment type="similarity">
    <text evidence="1">Belongs to the bacterial solute-binding protein 5 family.</text>
</comment>
<gene>
    <name evidence="4" type="ordered locus">Tnap_0948</name>
</gene>
<dbReference type="InterPro" id="IPR039424">
    <property type="entry name" value="SBP_5"/>
</dbReference>
<dbReference type="HOGENOM" id="CLU_017028_8_2_0"/>
<keyword evidence="5" id="KW-1185">Reference proteome</keyword>
<proteinExistence type="inferred from homology"/>